<dbReference type="InterPro" id="IPR003594">
    <property type="entry name" value="HATPase_dom"/>
</dbReference>
<dbReference type="InterPro" id="IPR036890">
    <property type="entry name" value="HATPase_C_sf"/>
</dbReference>
<dbReference type="Gene3D" id="3.30.450.40">
    <property type="match status" value="2"/>
</dbReference>
<dbReference type="RefSeq" id="WP_061982188.1">
    <property type="nucleotide sequence ID" value="NZ_FOPQ01000003.1"/>
</dbReference>
<dbReference type="Pfam" id="PF13185">
    <property type="entry name" value="GAF_2"/>
    <property type="match status" value="1"/>
</dbReference>
<protein>
    <submittedName>
        <fullName evidence="6">Histidine kinase</fullName>
    </submittedName>
</protein>
<organism evidence="6 8">
    <name type="scientific">Amycolatopsis regifaucium</name>
    <dbReference type="NCBI Taxonomy" id="546365"/>
    <lineage>
        <taxon>Bacteria</taxon>
        <taxon>Bacillati</taxon>
        <taxon>Actinomycetota</taxon>
        <taxon>Actinomycetes</taxon>
        <taxon>Pseudonocardiales</taxon>
        <taxon>Pseudonocardiaceae</taxon>
        <taxon>Amycolatopsis</taxon>
    </lineage>
</organism>
<dbReference type="Proteomes" id="UP000076321">
    <property type="component" value="Unassembled WGS sequence"/>
</dbReference>
<evidence type="ECO:0000259" key="5">
    <source>
        <dbReference type="SMART" id="SM00387"/>
    </source>
</evidence>
<name>A0A154MHA4_9PSEU</name>
<evidence type="ECO:0000313" key="9">
    <source>
        <dbReference type="Proteomes" id="UP000186883"/>
    </source>
</evidence>
<dbReference type="OrthoDB" id="5241249at2"/>
<gene>
    <name evidence="7" type="ORF">ATP06_0219735</name>
    <name evidence="6" type="ORF">AVL48_34885</name>
</gene>
<dbReference type="Pfam" id="PF02518">
    <property type="entry name" value="HATPase_c"/>
    <property type="match status" value="1"/>
</dbReference>
<dbReference type="SMART" id="SM00065">
    <property type="entry name" value="GAF"/>
    <property type="match status" value="2"/>
</dbReference>
<dbReference type="PANTHER" id="PTHR24421:SF56">
    <property type="entry name" value="OXYGEN SENSOR HISTIDINE KINASE RESPONSE REGULATOR DOST"/>
    <property type="match status" value="1"/>
</dbReference>
<dbReference type="SMART" id="SM00387">
    <property type="entry name" value="HATPase_c"/>
    <property type="match status" value="1"/>
</dbReference>
<evidence type="ECO:0000256" key="2">
    <source>
        <dbReference type="ARBA" id="ARBA00022777"/>
    </source>
</evidence>
<evidence type="ECO:0000256" key="3">
    <source>
        <dbReference type="ARBA" id="ARBA00023012"/>
    </source>
</evidence>
<dbReference type="Pfam" id="PF07730">
    <property type="entry name" value="HisKA_3"/>
    <property type="match status" value="1"/>
</dbReference>
<dbReference type="GO" id="GO:0046983">
    <property type="term" value="F:protein dimerization activity"/>
    <property type="evidence" value="ECO:0007669"/>
    <property type="project" value="InterPro"/>
</dbReference>
<reference evidence="6 8" key="1">
    <citation type="submission" date="2015-12" db="EMBL/GenBank/DDBJ databases">
        <title>Amycolatopsis regifaucium genome sequencing and assembly.</title>
        <authorList>
            <person name="Mayilraj S."/>
        </authorList>
    </citation>
    <scope>NUCLEOTIDE SEQUENCE [LARGE SCALE GENOMIC DNA]</scope>
    <source>
        <strain evidence="6 8">GY080</strain>
    </source>
</reference>
<evidence type="ECO:0000313" key="6">
    <source>
        <dbReference type="EMBL" id="KZB83785.1"/>
    </source>
</evidence>
<feature type="domain" description="Histidine kinase/HSP90-like ATPase" evidence="5">
    <location>
        <begin position="416"/>
        <end position="509"/>
    </location>
</feature>
<dbReference type="AlphaFoldDB" id="A0A154MHA4"/>
<reference evidence="7 9" key="2">
    <citation type="submission" date="2016-11" db="EMBL/GenBank/DDBJ databases">
        <title>Genome sequencing of Amycolatopsis regifaucium.</title>
        <authorList>
            <person name="Mayilraj S."/>
            <person name="Kaur N."/>
        </authorList>
    </citation>
    <scope>NUCLEOTIDE SEQUENCE [LARGE SCALE GENOMIC DNA]</scope>
    <source>
        <strain evidence="7 9">GY080</strain>
    </source>
</reference>
<dbReference type="InterPro" id="IPR029016">
    <property type="entry name" value="GAF-like_dom_sf"/>
</dbReference>
<dbReference type="InterPro" id="IPR050482">
    <property type="entry name" value="Sensor_HK_TwoCompSys"/>
</dbReference>
<comment type="caution">
    <text evidence="6">The sequence shown here is derived from an EMBL/GenBank/DDBJ whole genome shotgun (WGS) entry which is preliminary data.</text>
</comment>
<dbReference type="SUPFAM" id="SSF55781">
    <property type="entry name" value="GAF domain-like"/>
    <property type="match status" value="2"/>
</dbReference>
<keyword evidence="1" id="KW-0808">Transferase</keyword>
<feature type="domain" description="GAF" evidence="4">
    <location>
        <begin position="30"/>
        <end position="132"/>
    </location>
</feature>
<keyword evidence="3" id="KW-0902">Two-component regulatory system</keyword>
<keyword evidence="2 6" id="KW-0418">Kinase</keyword>
<dbReference type="PANTHER" id="PTHR24421">
    <property type="entry name" value="NITRATE/NITRITE SENSOR PROTEIN NARX-RELATED"/>
    <property type="match status" value="1"/>
</dbReference>
<dbReference type="CDD" id="cd16917">
    <property type="entry name" value="HATPase_UhpB-NarQ-NarX-like"/>
    <property type="match status" value="1"/>
</dbReference>
<evidence type="ECO:0000313" key="8">
    <source>
        <dbReference type="Proteomes" id="UP000076321"/>
    </source>
</evidence>
<dbReference type="EMBL" id="LQCI01000018">
    <property type="protein sequence ID" value="KZB83785.1"/>
    <property type="molecule type" value="Genomic_DNA"/>
</dbReference>
<keyword evidence="9" id="KW-1185">Reference proteome</keyword>
<evidence type="ECO:0000313" key="7">
    <source>
        <dbReference type="EMBL" id="OKA06774.1"/>
    </source>
</evidence>
<dbReference type="EMBL" id="LOBU02000014">
    <property type="protein sequence ID" value="OKA06774.1"/>
    <property type="molecule type" value="Genomic_DNA"/>
</dbReference>
<evidence type="ECO:0000256" key="1">
    <source>
        <dbReference type="ARBA" id="ARBA00022679"/>
    </source>
</evidence>
<dbReference type="Gene3D" id="1.20.5.1930">
    <property type="match status" value="1"/>
</dbReference>
<dbReference type="SUPFAM" id="SSF55874">
    <property type="entry name" value="ATPase domain of HSP90 chaperone/DNA topoisomerase II/histidine kinase"/>
    <property type="match status" value="1"/>
</dbReference>
<dbReference type="GO" id="GO:0000155">
    <property type="term" value="F:phosphorelay sensor kinase activity"/>
    <property type="evidence" value="ECO:0007669"/>
    <property type="project" value="InterPro"/>
</dbReference>
<feature type="domain" description="GAF" evidence="4">
    <location>
        <begin position="153"/>
        <end position="307"/>
    </location>
</feature>
<evidence type="ECO:0000259" key="4">
    <source>
        <dbReference type="SMART" id="SM00065"/>
    </source>
</evidence>
<sequence>MTPVRRVSAASDAEAPRILDAVAGIAHDLSLPDVLRRMVESACELTGAPFGALSVLDSDEFIRFGDAWASPPPEGEARVMPVRMRGRIFGMLYLAPKPEGEEFTEAEEDLLVALTAAAGVVIENAALFDQVHRRERWLEASYHVTGALLADQDLTATLRLIAERARVVAGGTAGAVARPRGDGLLVFEIVEPPGPDADKLAGITVPAEGTATGMAFTSGKPVVVRDYGEKVLEYQGDRAASMPAVIKDLDSTVAVPLIVGEEKLGVLLVAKFRDKTPFSAYDVQLAETFAAHAALAVEFARAQQDRQRLAVFEDRDRIARDLHDLVIQRLFAIGLGLEGLGRLAGEPTVADRVTGFAHEIDRTIREIRNSIFSLQEPAEAQGSLRSELLRVALDAGCASEPRVGFEGPLDSTVPDTVRSDLLATLREALSNVVRHAAATVVSVDVSVDRDGRWLRLSVVDDGVGMPAEPGHRSGVANLAERAARWNGSFSVEARPEGGTRLDWSVALPVRQGSVG</sequence>
<dbReference type="InterPro" id="IPR003018">
    <property type="entry name" value="GAF"/>
</dbReference>
<accession>A0A154MHA4</accession>
<proteinExistence type="predicted"/>
<dbReference type="Gene3D" id="3.30.565.10">
    <property type="entry name" value="Histidine kinase-like ATPase, C-terminal domain"/>
    <property type="match status" value="1"/>
</dbReference>
<dbReference type="GO" id="GO:0016020">
    <property type="term" value="C:membrane"/>
    <property type="evidence" value="ECO:0007669"/>
    <property type="project" value="InterPro"/>
</dbReference>
<dbReference type="Proteomes" id="UP000186883">
    <property type="component" value="Unassembled WGS sequence"/>
</dbReference>
<dbReference type="InterPro" id="IPR011712">
    <property type="entry name" value="Sig_transdc_His_kin_sub3_dim/P"/>
</dbReference>